<dbReference type="Pfam" id="PF14608">
    <property type="entry name" value="zf-CCCH_2"/>
    <property type="match status" value="2"/>
</dbReference>
<keyword evidence="1" id="KW-0862">Zinc</keyword>
<dbReference type="GO" id="GO:0008270">
    <property type="term" value="F:zinc ion binding"/>
    <property type="evidence" value="ECO:0007669"/>
    <property type="project" value="UniProtKB-KW"/>
</dbReference>
<reference evidence="4" key="2">
    <citation type="submission" date="2021-04" db="EMBL/GenBank/DDBJ databases">
        <authorList>
            <person name="Podell S."/>
        </authorList>
    </citation>
    <scope>NUCLEOTIDE SEQUENCE</scope>
    <source>
        <strain evidence="4">Hildebrandi</strain>
    </source>
</reference>
<evidence type="ECO:0000313" key="4">
    <source>
        <dbReference type="EMBL" id="KAG7354806.1"/>
    </source>
</evidence>
<organism evidence="4 5">
    <name type="scientific">Nitzschia inconspicua</name>
    <dbReference type="NCBI Taxonomy" id="303405"/>
    <lineage>
        <taxon>Eukaryota</taxon>
        <taxon>Sar</taxon>
        <taxon>Stramenopiles</taxon>
        <taxon>Ochrophyta</taxon>
        <taxon>Bacillariophyta</taxon>
        <taxon>Bacillariophyceae</taxon>
        <taxon>Bacillariophycidae</taxon>
        <taxon>Bacillariales</taxon>
        <taxon>Bacillariaceae</taxon>
        <taxon>Nitzschia</taxon>
    </lineage>
</organism>
<evidence type="ECO:0000256" key="2">
    <source>
        <dbReference type="SAM" id="MobiDB-lite"/>
    </source>
</evidence>
<evidence type="ECO:0000313" key="5">
    <source>
        <dbReference type="Proteomes" id="UP000693970"/>
    </source>
</evidence>
<feature type="compositionally biased region" description="Polar residues" evidence="2">
    <location>
        <begin position="202"/>
        <end position="214"/>
    </location>
</feature>
<dbReference type="Proteomes" id="UP000693970">
    <property type="component" value="Unassembled WGS sequence"/>
</dbReference>
<name>A0A9K3PPV9_9STRA</name>
<dbReference type="EMBL" id="JAGRRH010000016">
    <property type="protein sequence ID" value="KAG7354806.1"/>
    <property type="molecule type" value="Genomic_DNA"/>
</dbReference>
<comment type="caution">
    <text evidence="4">The sequence shown here is derived from an EMBL/GenBank/DDBJ whole genome shotgun (WGS) entry which is preliminary data.</text>
</comment>
<sequence length="337" mass="36792">MARGKNYVNNDRGVHLAAAQKGPSGVGKGKKNNQIMQLCEYGPGCTRPDCIYRHEEPTTNAASGGNDSKNNRDAVCVLFLAGKCSFKDKGCRKRHPSKEEVARLIVRYKKIRCRFGDECYTDSCLFLHPRDTKDQDPVAFIEPHHFPPLHNGSHSGYGGGGGVKPIPNSAWNSAPIGVQGKNVAAPIAFPTNGVGLPPHPPSTQEATTPGNQDSIPRPPPPSPNLHHQQEQQQMPPHGAWVYPPNHGEMPPANMMIPPPPQQYYGGGLMHPPQPMIDPNTGYPIDPAFYEQQQQQYQAAMMYAAHPGMPYYGIPMGIPLETTHFNAEAKEFVPQGSA</sequence>
<accession>A0A9K3PPV9</accession>
<keyword evidence="1" id="KW-0863">Zinc-finger</keyword>
<protein>
    <submittedName>
        <fullName evidence="4">RNA-binding, Nab2-type zinc finger domain containing protein</fullName>
    </submittedName>
</protein>
<dbReference type="OrthoDB" id="438553at2759"/>
<keyword evidence="5" id="KW-1185">Reference proteome</keyword>
<evidence type="ECO:0000256" key="1">
    <source>
        <dbReference type="PROSITE-ProRule" id="PRU00723"/>
    </source>
</evidence>
<feature type="domain" description="C3H1-type" evidence="3">
    <location>
        <begin position="70"/>
        <end position="98"/>
    </location>
</feature>
<feature type="zinc finger region" description="C3H1-type" evidence="1">
    <location>
        <begin position="70"/>
        <end position="98"/>
    </location>
</feature>
<dbReference type="InterPro" id="IPR000571">
    <property type="entry name" value="Znf_CCCH"/>
</dbReference>
<proteinExistence type="predicted"/>
<evidence type="ECO:0000259" key="3">
    <source>
        <dbReference type="PROSITE" id="PS50103"/>
    </source>
</evidence>
<gene>
    <name evidence="4" type="ORF">IV203_004162</name>
</gene>
<dbReference type="PROSITE" id="PS50103">
    <property type="entry name" value="ZF_C3H1"/>
    <property type="match status" value="1"/>
</dbReference>
<keyword evidence="1" id="KW-0479">Metal-binding</keyword>
<feature type="region of interest" description="Disordered" evidence="2">
    <location>
        <begin position="189"/>
        <end position="238"/>
    </location>
</feature>
<reference evidence="4" key="1">
    <citation type="journal article" date="2021" name="Sci. Rep.">
        <title>Diploid genomic architecture of Nitzschia inconspicua, an elite biomass production diatom.</title>
        <authorList>
            <person name="Oliver A."/>
            <person name="Podell S."/>
            <person name="Pinowska A."/>
            <person name="Traller J.C."/>
            <person name="Smith S.R."/>
            <person name="McClure R."/>
            <person name="Beliaev A."/>
            <person name="Bohutskyi P."/>
            <person name="Hill E.A."/>
            <person name="Rabines A."/>
            <person name="Zheng H."/>
            <person name="Allen L.Z."/>
            <person name="Kuo A."/>
            <person name="Grigoriev I.V."/>
            <person name="Allen A.E."/>
            <person name="Hazlebeck D."/>
            <person name="Allen E.E."/>
        </authorList>
    </citation>
    <scope>NUCLEOTIDE SEQUENCE</scope>
    <source>
        <strain evidence="4">Hildebrandi</strain>
    </source>
</reference>
<dbReference type="AlphaFoldDB" id="A0A9K3PPV9"/>